<dbReference type="InterPro" id="IPR029052">
    <property type="entry name" value="Metallo-depent_PP-like"/>
</dbReference>
<organism evidence="2 3">
    <name type="scientific">Sulfidibacter corallicola</name>
    <dbReference type="NCBI Taxonomy" id="2818388"/>
    <lineage>
        <taxon>Bacteria</taxon>
        <taxon>Pseudomonadati</taxon>
        <taxon>Acidobacteriota</taxon>
        <taxon>Holophagae</taxon>
        <taxon>Acanthopleuribacterales</taxon>
        <taxon>Acanthopleuribacteraceae</taxon>
        <taxon>Sulfidibacter</taxon>
    </lineage>
</organism>
<dbReference type="PANTHER" id="PTHR12849:SF0">
    <property type="entry name" value="LARIAT DEBRANCHING ENZYME"/>
    <property type="match status" value="1"/>
</dbReference>
<gene>
    <name evidence="2" type="ORF">J3U87_34090</name>
</gene>
<evidence type="ECO:0000259" key="1">
    <source>
        <dbReference type="Pfam" id="PF00149"/>
    </source>
</evidence>
<name>A0A8A4TN63_SULCO</name>
<dbReference type="InterPro" id="IPR004843">
    <property type="entry name" value="Calcineurin-like_PHP"/>
</dbReference>
<dbReference type="AlphaFoldDB" id="A0A8A4TN63"/>
<evidence type="ECO:0000313" key="3">
    <source>
        <dbReference type="Proteomes" id="UP000663929"/>
    </source>
</evidence>
<dbReference type="Pfam" id="PF00149">
    <property type="entry name" value="Metallophos"/>
    <property type="match status" value="1"/>
</dbReference>
<proteinExistence type="predicted"/>
<reference evidence="2" key="1">
    <citation type="submission" date="2021-03" db="EMBL/GenBank/DDBJ databases">
        <title>Acanthopleuribacteraceae sp. M133.</title>
        <authorList>
            <person name="Wang G."/>
        </authorList>
    </citation>
    <scope>NUCLEOTIDE SEQUENCE</scope>
    <source>
        <strain evidence="2">M133</strain>
    </source>
</reference>
<dbReference type="RefSeq" id="WP_237380512.1">
    <property type="nucleotide sequence ID" value="NZ_CP071793.1"/>
</dbReference>
<dbReference type="PANTHER" id="PTHR12849">
    <property type="entry name" value="RNA LARIAT DEBRANCHING ENZYME"/>
    <property type="match status" value="1"/>
</dbReference>
<dbReference type="KEGG" id="scor:J3U87_34090"/>
<protein>
    <submittedName>
        <fullName evidence="2">Metallophosphoesterase</fullName>
    </submittedName>
</protein>
<accession>A0A8A4TN63</accession>
<feature type="domain" description="Calcineurin-like phosphoesterase" evidence="1">
    <location>
        <begin position="8"/>
        <end position="230"/>
    </location>
</feature>
<dbReference type="GO" id="GO:0008419">
    <property type="term" value="F:RNA lariat debranching enzyme activity"/>
    <property type="evidence" value="ECO:0007669"/>
    <property type="project" value="TreeGrafter"/>
</dbReference>
<evidence type="ECO:0000313" key="2">
    <source>
        <dbReference type="EMBL" id="QTD50644.1"/>
    </source>
</evidence>
<dbReference type="GO" id="GO:0000398">
    <property type="term" value="P:mRNA splicing, via spliceosome"/>
    <property type="evidence" value="ECO:0007669"/>
    <property type="project" value="TreeGrafter"/>
</dbReference>
<sequence length="278" mass="31111">MTRKETYFAAVGDVHGSHQRMVDLVTRWQSSSGVDLDFILQVGDFEPHRHDGDVATMSAPAKYKTLGDFHLFHREQRRFPWPIYFIGGNHEPHGFLEPLADGGEVAPNCRYLGRAGSVTLGHGLRIAGLSGIYQERTWPEGRPSIDKIGHRSLKDFIGFGAKDVDSVLDHDPVDVLLLHDWPHGLVCPQDYEQFRGQYRVVEPEDIGNEPARELVDLLKPKLVLCGHMHRRYRATLHHSSGDETSVACLASVHQGWPSLAVFKVSGDRIEELPDTAGP</sequence>
<dbReference type="EMBL" id="CP071793">
    <property type="protein sequence ID" value="QTD50644.1"/>
    <property type="molecule type" value="Genomic_DNA"/>
</dbReference>
<dbReference type="Proteomes" id="UP000663929">
    <property type="component" value="Chromosome"/>
</dbReference>
<keyword evidence="3" id="KW-1185">Reference proteome</keyword>
<dbReference type="SUPFAM" id="SSF56300">
    <property type="entry name" value="Metallo-dependent phosphatases"/>
    <property type="match status" value="1"/>
</dbReference>
<dbReference type="Gene3D" id="3.60.21.10">
    <property type="match status" value="1"/>
</dbReference>